<gene>
    <name evidence="1" type="ORF">L1987_63464</name>
</gene>
<organism evidence="1 2">
    <name type="scientific">Smallanthus sonchifolius</name>
    <dbReference type="NCBI Taxonomy" id="185202"/>
    <lineage>
        <taxon>Eukaryota</taxon>
        <taxon>Viridiplantae</taxon>
        <taxon>Streptophyta</taxon>
        <taxon>Embryophyta</taxon>
        <taxon>Tracheophyta</taxon>
        <taxon>Spermatophyta</taxon>
        <taxon>Magnoliopsida</taxon>
        <taxon>eudicotyledons</taxon>
        <taxon>Gunneridae</taxon>
        <taxon>Pentapetalae</taxon>
        <taxon>asterids</taxon>
        <taxon>campanulids</taxon>
        <taxon>Asterales</taxon>
        <taxon>Asteraceae</taxon>
        <taxon>Asteroideae</taxon>
        <taxon>Heliantheae alliance</taxon>
        <taxon>Millerieae</taxon>
        <taxon>Smallanthus</taxon>
    </lineage>
</organism>
<name>A0ACB9CDI9_9ASTR</name>
<proteinExistence type="predicted"/>
<dbReference type="Proteomes" id="UP001056120">
    <property type="component" value="Linkage Group LG21"/>
</dbReference>
<reference evidence="1 2" key="2">
    <citation type="journal article" date="2022" name="Mol. Ecol. Resour.">
        <title>The genomes of chicory, endive, great burdock and yacon provide insights into Asteraceae paleo-polyploidization history and plant inulin production.</title>
        <authorList>
            <person name="Fan W."/>
            <person name="Wang S."/>
            <person name="Wang H."/>
            <person name="Wang A."/>
            <person name="Jiang F."/>
            <person name="Liu H."/>
            <person name="Zhao H."/>
            <person name="Xu D."/>
            <person name="Zhang Y."/>
        </authorList>
    </citation>
    <scope>NUCLEOTIDE SEQUENCE [LARGE SCALE GENOMIC DNA]</scope>
    <source>
        <strain evidence="2">cv. Yunnan</strain>
        <tissue evidence="1">Leaves</tissue>
    </source>
</reference>
<protein>
    <submittedName>
        <fullName evidence="1">Uncharacterized protein</fullName>
    </submittedName>
</protein>
<dbReference type="EMBL" id="CM042038">
    <property type="protein sequence ID" value="KAI3732260.1"/>
    <property type="molecule type" value="Genomic_DNA"/>
</dbReference>
<evidence type="ECO:0000313" key="2">
    <source>
        <dbReference type="Proteomes" id="UP001056120"/>
    </source>
</evidence>
<sequence>MVVDIYKDEFSNKIQPSKMIGAVVSGGISTVNGLIKTLLYCKKRKVSHGLGVSIEKDEKAEKGLMKKTETHSNIKTRKENTGQGQDQDQLQNHMMIGGGREKDIAEGLKEVGNWSSKKKDIMIHHHRRQHQHCLRTISSPSIVVSPFSRNPPPPPKITICEDMESDRTLHQDPLSQYPFLCSVMNLLRKTQVNLKAPTTTTNNLHQ</sequence>
<reference evidence="2" key="1">
    <citation type="journal article" date="2022" name="Mol. Ecol. Resour.">
        <title>The genomes of chicory, endive, great burdock and yacon provide insights into Asteraceae palaeo-polyploidization history and plant inulin production.</title>
        <authorList>
            <person name="Fan W."/>
            <person name="Wang S."/>
            <person name="Wang H."/>
            <person name="Wang A."/>
            <person name="Jiang F."/>
            <person name="Liu H."/>
            <person name="Zhao H."/>
            <person name="Xu D."/>
            <person name="Zhang Y."/>
        </authorList>
    </citation>
    <scope>NUCLEOTIDE SEQUENCE [LARGE SCALE GENOMIC DNA]</scope>
    <source>
        <strain evidence="2">cv. Yunnan</strain>
    </source>
</reference>
<accession>A0ACB9CDI9</accession>
<comment type="caution">
    <text evidence="1">The sequence shown here is derived from an EMBL/GenBank/DDBJ whole genome shotgun (WGS) entry which is preliminary data.</text>
</comment>
<evidence type="ECO:0000313" key="1">
    <source>
        <dbReference type="EMBL" id="KAI3732260.1"/>
    </source>
</evidence>
<keyword evidence="2" id="KW-1185">Reference proteome</keyword>